<reference evidence="1 2" key="1">
    <citation type="submission" date="2019-02" db="EMBL/GenBank/DDBJ databases">
        <title>Deep-cultivation of Planctomycetes and their phenomic and genomic characterization uncovers novel biology.</title>
        <authorList>
            <person name="Wiegand S."/>
            <person name="Jogler M."/>
            <person name="Boedeker C."/>
            <person name="Pinto D."/>
            <person name="Vollmers J."/>
            <person name="Rivas-Marin E."/>
            <person name="Kohn T."/>
            <person name="Peeters S.H."/>
            <person name="Heuer A."/>
            <person name="Rast P."/>
            <person name="Oberbeckmann S."/>
            <person name="Bunk B."/>
            <person name="Jeske O."/>
            <person name="Meyerdierks A."/>
            <person name="Storesund J.E."/>
            <person name="Kallscheuer N."/>
            <person name="Luecker S."/>
            <person name="Lage O.M."/>
            <person name="Pohl T."/>
            <person name="Merkel B.J."/>
            <person name="Hornburger P."/>
            <person name="Mueller R.-W."/>
            <person name="Bruemmer F."/>
            <person name="Labrenz M."/>
            <person name="Spormann A.M."/>
            <person name="Op den Camp H."/>
            <person name="Overmann J."/>
            <person name="Amann R."/>
            <person name="Jetten M.S.M."/>
            <person name="Mascher T."/>
            <person name="Medema M.H."/>
            <person name="Devos D.P."/>
            <person name="Kaster A.-K."/>
            <person name="Ovreas L."/>
            <person name="Rohde M."/>
            <person name="Galperin M.Y."/>
            <person name="Jogler C."/>
        </authorList>
    </citation>
    <scope>NUCLEOTIDE SEQUENCE [LARGE SCALE GENOMIC DNA]</scope>
    <source>
        <strain evidence="1 2">ETA_A8</strain>
    </source>
</reference>
<gene>
    <name evidence="1" type="ORF">ETAA8_39830</name>
</gene>
<evidence type="ECO:0000313" key="2">
    <source>
        <dbReference type="Proteomes" id="UP000315017"/>
    </source>
</evidence>
<dbReference type="EMBL" id="CP036274">
    <property type="protein sequence ID" value="QDU28877.1"/>
    <property type="molecule type" value="Genomic_DNA"/>
</dbReference>
<keyword evidence="2" id="KW-1185">Reference proteome</keyword>
<evidence type="ECO:0000313" key="1">
    <source>
        <dbReference type="EMBL" id="QDU28877.1"/>
    </source>
</evidence>
<proteinExistence type="predicted"/>
<dbReference type="AlphaFoldDB" id="A0A517YF65"/>
<accession>A0A517YF65</accession>
<dbReference type="Proteomes" id="UP000315017">
    <property type="component" value="Chromosome"/>
</dbReference>
<name>A0A517YF65_9BACT</name>
<sequence>MADGPGGVQKRTHTHHSLRQIQCNSMPNFFQSLLLVIAGATENELARQVKYLKVENQILRSRLPKRITITPRNELRRC</sequence>
<dbReference type="KEGG" id="aagg:ETAA8_39830"/>
<organism evidence="1 2">
    <name type="scientific">Anatilimnocola aggregata</name>
    <dbReference type="NCBI Taxonomy" id="2528021"/>
    <lineage>
        <taxon>Bacteria</taxon>
        <taxon>Pseudomonadati</taxon>
        <taxon>Planctomycetota</taxon>
        <taxon>Planctomycetia</taxon>
        <taxon>Pirellulales</taxon>
        <taxon>Pirellulaceae</taxon>
        <taxon>Anatilimnocola</taxon>
    </lineage>
</organism>
<protein>
    <submittedName>
        <fullName evidence="1">Uncharacterized protein</fullName>
    </submittedName>
</protein>